<keyword evidence="3" id="KW-0520">NAD</keyword>
<feature type="domain" description="D-isomer specific 2-hydroxyacid dehydrogenase NAD-binding" evidence="6">
    <location>
        <begin position="134"/>
        <end position="291"/>
    </location>
</feature>
<evidence type="ECO:0000256" key="3">
    <source>
        <dbReference type="ARBA" id="ARBA00023027"/>
    </source>
</evidence>
<sequence length="313" mass="34426">MTPTPKIVFLDASSLSDLPAFDRLNEVGDFTSYDLTEPSEVPERAADAQVIITNKLEITAEVIEQLPELKLICVSATGTNNVDHKAAEKRNIPVRNVAGYSTDSVAQLTLTAYFTVAMDLLHLNELVYNGAYSKARDFTMWRHPFHELPGKRFGIIGLGAIGQRVAELAACYGAEVVYHSISGSDHDVPYRRVDLEELLTTSDVVSIHCALSDDTRHLIGYAELERMKSTAYLINMARGGIVVEADLARAIDAREIAGAAVDTFSTEPLPDDHPYLGVKQREHLLLTPHVAWASVEARTRLIDGVIENIKAGW</sequence>
<dbReference type="AlphaFoldDB" id="A0A2G0CG91"/>
<dbReference type="InterPro" id="IPR050418">
    <property type="entry name" value="D-iso_2-hydroxyacid_DH_PdxB"/>
</dbReference>
<dbReference type="EC" id="1.1.1.272" evidence="7"/>
<dbReference type="RefSeq" id="WP_099105608.1">
    <property type="nucleotide sequence ID" value="NZ_JAATJF010000002.1"/>
</dbReference>
<dbReference type="Pfam" id="PF02826">
    <property type="entry name" value="2-Hacid_dh_C"/>
    <property type="match status" value="1"/>
</dbReference>
<dbReference type="GO" id="GO:0050578">
    <property type="term" value="F:(2R)-2-hydroxyacid dehydrogenase (NADP+) activity"/>
    <property type="evidence" value="ECO:0007669"/>
    <property type="project" value="UniProtKB-EC"/>
</dbReference>
<gene>
    <name evidence="7" type="ORF">CGL56_05890</name>
</gene>
<evidence type="ECO:0000256" key="4">
    <source>
        <dbReference type="RuleBase" id="RU003719"/>
    </source>
</evidence>
<dbReference type="InterPro" id="IPR036291">
    <property type="entry name" value="NAD(P)-bd_dom_sf"/>
</dbReference>
<dbReference type="SUPFAM" id="SSF52283">
    <property type="entry name" value="Formate/glycerate dehydrogenase catalytic domain-like"/>
    <property type="match status" value="1"/>
</dbReference>
<dbReference type="GO" id="GO:0051287">
    <property type="term" value="F:NAD binding"/>
    <property type="evidence" value="ECO:0007669"/>
    <property type="project" value="InterPro"/>
</dbReference>
<dbReference type="OrthoDB" id="9777288at2"/>
<accession>A0A2G0CG91</accession>
<keyword evidence="2 4" id="KW-0560">Oxidoreductase</keyword>
<dbReference type="PANTHER" id="PTHR43761">
    <property type="entry name" value="D-ISOMER SPECIFIC 2-HYDROXYACID DEHYDROGENASE FAMILY PROTEIN (AFU_ORTHOLOGUE AFUA_1G13630)"/>
    <property type="match status" value="1"/>
</dbReference>
<dbReference type="EMBL" id="PDLO01000002">
    <property type="protein sequence ID" value="PHK98991.1"/>
    <property type="molecule type" value="Genomic_DNA"/>
</dbReference>
<evidence type="ECO:0000313" key="8">
    <source>
        <dbReference type="Proteomes" id="UP000226437"/>
    </source>
</evidence>
<feature type="domain" description="D-isomer specific 2-hydroxyacid dehydrogenase catalytic" evidence="5">
    <location>
        <begin position="14"/>
        <end position="311"/>
    </location>
</feature>
<dbReference type="PANTHER" id="PTHR43761:SF1">
    <property type="entry name" value="D-ISOMER SPECIFIC 2-HYDROXYACID DEHYDROGENASE CATALYTIC DOMAIN-CONTAINING PROTEIN-RELATED"/>
    <property type="match status" value="1"/>
</dbReference>
<evidence type="ECO:0000259" key="6">
    <source>
        <dbReference type="Pfam" id="PF02826"/>
    </source>
</evidence>
<dbReference type="InterPro" id="IPR006139">
    <property type="entry name" value="D-isomer_2_OHA_DH_cat_dom"/>
</dbReference>
<dbReference type="SUPFAM" id="SSF51735">
    <property type="entry name" value="NAD(P)-binding Rossmann-fold domains"/>
    <property type="match status" value="1"/>
</dbReference>
<reference evidence="7 8" key="1">
    <citation type="submission" date="2017-10" db="EMBL/GenBank/DDBJ databases">
        <title>The draft genome sequence of Lewinella marina KCTC 32374.</title>
        <authorList>
            <person name="Wang K."/>
        </authorList>
    </citation>
    <scope>NUCLEOTIDE SEQUENCE [LARGE SCALE GENOMIC DNA]</scope>
    <source>
        <strain evidence="7 8">MKG-38</strain>
    </source>
</reference>
<comment type="similarity">
    <text evidence="1 4">Belongs to the D-isomer specific 2-hydroxyacid dehydrogenase family.</text>
</comment>
<protein>
    <submittedName>
        <fullName evidence="7">Hydroxyacid dehydrogenase</fullName>
        <ecNumber evidence="7">1.1.1.272</ecNumber>
    </submittedName>
</protein>
<dbReference type="Proteomes" id="UP000226437">
    <property type="component" value="Unassembled WGS sequence"/>
</dbReference>
<dbReference type="InterPro" id="IPR006140">
    <property type="entry name" value="D-isomer_DH_NAD-bd"/>
</dbReference>
<evidence type="ECO:0000256" key="2">
    <source>
        <dbReference type="ARBA" id="ARBA00023002"/>
    </source>
</evidence>
<proteinExistence type="inferred from homology"/>
<evidence type="ECO:0000259" key="5">
    <source>
        <dbReference type="Pfam" id="PF00389"/>
    </source>
</evidence>
<evidence type="ECO:0000256" key="1">
    <source>
        <dbReference type="ARBA" id="ARBA00005854"/>
    </source>
</evidence>
<dbReference type="PROSITE" id="PS00671">
    <property type="entry name" value="D_2_HYDROXYACID_DH_3"/>
    <property type="match status" value="1"/>
</dbReference>
<dbReference type="Pfam" id="PF00389">
    <property type="entry name" value="2-Hacid_dh"/>
    <property type="match status" value="1"/>
</dbReference>
<dbReference type="CDD" id="cd12162">
    <property type="entry name" value="2-Hacid_dh_4"/>
    <property type="match status" value="1"/>
</dbReference>
<dbReference type="InterPro" id="IPR029753">
    <property type="entry name" value="D-isomer_DH_CS"/>
</dbReference>
<organism evidence="7 8">
    <name type="scientific">Neolewinella marina</name>
    <dbReference type="NCBI Taxonomy" id="438751"/>
    <lineage>
        <taxon>Bacteria</taxon>
        <taxon>Pseudomonadati</taxon>
        <taxon>Bacteroidota</taxon>
        <taxon>Saprospiria</taxon>
        <taxon>Saprospirales</taxon>
        <taxon>Lewinellaceae</taxon>
        <taxon>Neolewinella</taxon>
    </lineage>
</organism>
<keyword evidence="8" id="KW-1185">Reference proteome</keyword>
<evidence type="ECO:0000313" key="7">
    <source>
        <dbReference type="EMBL" id="PHK98991.1"/>
    </source>
</evidence>
<comment type="caution">
    <text evidence="7">The sequence shown here is derived from an EMBL/GenBank/DDBJ whole genome shotgun (WGS) entry which is preliminary data.</text>
</comment>
<name>A0A2G0CG91_9BACT</name>
<dbReference type="Gene3D" id="3.40.50.720">
    <property type="entry name" value="NAD(P)-binding Rossmann-like Domain"/>
    <property type="match status" value="2"/>
</dbReference>